<feature type="coiled-coil region" evidence="1">
    <location>
        <begin position="125"/>
        <end position="152"/>
    </location>
</feature>
<accession>T1EEG5</accession>
<dbReference type="GO" id="GO:0030276">
    <property type="term" value="F:clathrin binding"/>
    <property type="evidence" value="ECO:0000318"/>
    <property type="project" value="GO_Central"/>
</dbReference>
<gene>
    <name evidence="4" type="primary">20194967</name>
    <name evidence="3" type="ORF">HELRODRAFT_108184</name>
</gene>
<dbReference type="HOGENOM" id="CLU_669538_0_0_1"/>
<dbReference type="EnsemblMetazoa" id="HelroT108184">
    <property type="protein sequence ID" value="HelroP108184"/>
    <property type="gene ID" value="HelroG108184"/>
</dbReference>
<evidence type="ECO:0000313" key="5">
    <source>
        <dbReference type="Proteomes" id="UP000015101"/>
    </source>
</evidence>
<evidence type="ECO:0000259" key="2">
    <source>
        <dbReference type="PROSITE" id="PS50942"/>
    </source>
</evidence>
<dbReference type="CTD" id="20194967"/>
<evidence type="ECO:0000313" key="4">
    <source>
        <dbReference type="EnsemblMetazoa" id="HelroP108184"/>
    </source>
</evidence>
<dbReference type="GO" id="GO:0005543">
    <property type="term" value="F:phospholipid binding"/>
    <property type="evidence" value="ECO:0000318"/>
    <property type="project" value="GO_Central"/>
</dbReference>
<dbReference type="InterPro" id="IPR008942">
    <property type="entry name" value="ENTH_VHS"/>
</dbReference>
<proteinExistence type="predicted"/>
<dbReference type="KEGG" id="hro:HELRODRAFT_108184"/>
<dbReference type="InterPro" id="IPR013809">
    <property type="entry name" value="ENTH"/>
</dbReference>
<dbReference type="Proteomes" id="UP000015101">
    <property type="component" value="Unassembled WGS sequence"/>
</dbReference>
<dbReference type="InParanoid" id="T1EEG5"/>
<reference evidence="3 5" key="2">
    <citation type="journal article" date="2013" name="Nature">
        <title>Insights into bilaterian evolution from three spiralian genomes.</title>
        <authorList>
            <person name="Simakov O."/>
            <person name="Marletaz F."/>
            <person name="Cho S.J."/>
            <person name="Edsinger-Gonzales E."/>
            <person name="Havlak P."/>
            <person name="Hellsten U."/>
            <person name="Kuo D.H."/>
            <person name="Larsson T."/>
            <person name="Lv J."/>
            <person name="Arendt D."/>
            <person name="Savage R."/>
            <person name="Osoegawa K."/>
            <person name="de Jong P."/>
            <person name="Grimwood J."/>
            <person name="Chapman J.A."/>
            <person name="Shapiro H."/>
            <person name="Aerts A."/>
            <person name="Otillar R.P."/>
            <person name="Terry A.Y."/>
            <person name="Boore J.L."/>
            <person name="Grigoriev I.V."/>
            <person name="Lindberg D.R."/>
            <person name="Seaver E.C."/>
            <person name="Weisblat D.A."/>
            <person name="Putnam N.H."/>
            <person name="Rokhsar D.S."/>
        </authorList>
    </citation>
    <scope>NUCLEOTIDE SEQUENCE</scope>
</reference>
<name>T1EEG5_HELRO</name>
<dbReference type="eggNOG" id="KOG2057">
    <property type="taxonomic scope" value="Eukaryota"/>
</dbReference>
<dbReference type="Pfam" id="PF01417">
    <property type="entry name" value="ENTH"/>
    <property type="match status" value="1"/>
</dbReference>
<dbReference type="PROSITE" id="PS50942">
    <property type="entry name" value="ENTH"/>
    <property type="match status" value="1"/>
</dbReference>
<dbReference type="GO" id="GO:0030125">
    <property type="term" value="C:clathrin vesicle coat"/>
    <property type="evidence" value="ECO:0000318"/>
    <property type="project" value="GO_Central"/>
</dbReference>
<dbReference type="GO" id="GO:0005886">
    <property type="term" value="C:plasma membrane"/>
    <property type="evidence" value="ECO:0000318"/>
    <property type="project" value="GO_Central"/>
</dbReference>
<dbReference type="STRING" id="6412.T1EEG5"/>
<dbReference type="SMART" id="SM00273">
    <property type="entry name" value="ENTH"/>
    <property type="match status" value="1"/>
</dbReference>
<dbReference type="FunFam" id="1.25.40.90:FF:000006">
    <property type="entry name" value="Clathrin interactor 1"/>
    <property type="match status" value="1"/>
</dbReference>
<organism evidence="4 5">
    <name type="scientific">Helobdella robusta</name>
    <name type="common">Californian leech</name>
    <dbReference type="NCBI Taxonomy" id="6412"/>
    <lineage>
        <taxon>Eukaryota</taxon>
        <taxon>Metazoa</taxon>
        <taxon>Spiralia</taxon>
        <taxon>Lophotrochozoa</taxon>
        <taxon>Annelida</taxon>
        <taxon>Clitellata</taxon>
        <taxon>Hirudinea</taxon>
        <taxon>Rhynchobdellida</taxon>
        <taxon>Glossiphoniidae</taxon>
        <taxon>Helobdella</taxon>
    </lineage>
</organism>
<dbReference type="EMBL" id="AMQM01001886">
    <property type="status" value="NOT_ANNOTATED_CDS"/>
    <property type="molecule type" value="Genomic_DNA"/>
</dbReference>
<dbReference type="PANTHER" id="PTHR12276:SF45">
    <property type="entry name" value="CLATHRIN INTERACTOR 1"/>
    <property type="match status" value="1"/>
</dbReference>
<dbReference type="RefSeq" id="XP_009029115.1">
    <property type="nucleotide sequence ID" value="XM_009030867.1"/>
</dbReference>
<dbReference type="EMBL" id="KB097639">
    <property type="protein sequence ID" value="ESN92816.1"/>
    <property type="molecule type" value="Genomic_DNA"/>
</dbReference>
<evidence type="ECO:0000256" key="1">
    <source>
        <dbReference type="SAM" id="Coils"/>
    </source>
</evidence>
<sequence length="411" mass="47089">MWKVREFADKVTNVVMNYTEVEAKVREATCDDAWGPHGTLMYEISQYTYTYEYFPEVMGMLWKRLFHENQKNWRRVYKSLLLLMYLIRNGSEKVVASANEHLRDLKRLQTYTFIDEYGKDQGINVVQKVKELTDLLQDLEKLKDERKKAKKSRDKYVGIDSHAFKSGENNGPASAIKYIHQSIDKRKQIEDVIKDFKKEESFSDEENKSIHKLGQNTHPAATEFADFTVFADGKDIDNNNVVKKDLTKQGSLLEFAHANGNFADFDNVDELHSIVVHEDLHTQHSLGSKEEETLSCGAKQSNVDLLNCLSYVPSFPIAPVNHYAFNIGPNQSYNCPQYYPNMITTTTQTQDLPSTWQNPGVNISLETLKIASAKPAARPINNLLMQQQLQTFQGQGLFPQTHSSQNMRPCT</sequence>
<evidence type="ECO:0000313" key="3">
    <source>
        <dbReference type="EMBL" id="ESN92816.1"/>
    </source>
</evidence>
<dbReference type="CDD" id="cd16989">
    <property type="entry name" value="ENTH_EpsinR"/>
    <property type="match status" value="1"/>
</dbReference>
<reference evidence="4" key="3">
    <citation type="submission" date="2015-06" db="UniProtKB">
        <authorList>
            <consortium name="EnsemblMetazoa"/>
        </authorList>
    </citation>
    <scope>IDENTIFICATION</scope>
</reference>
<dbReference type="GO" id="GO:0006897">
    <property type="term" value="P:endocytosis"/>
    <property type="evidence" value="ECO:0000318"/>
    <property type="project" value="GO_Central"/>
</dbReference>
<dbReference type="GO" id="GO:0005768">
    <property type="term" value="C:endosome"/>
    <property type="evidence" value="ECO:0000318"/>
    <property type="project" value="GO_Central"/>
</dbReference>
<dbReference type="Gene3D" id="1.25.40.90">
    <property type="match status" value="1"/>
</dbReference>
<keyword evidence="1" id="KW-0175">Coiled coil</keyword>
<protein>
    <recommendedName>
        <fullName evidence="2">ENTH domain-containing protein</fullName>
    </recommendedName>
</protein>
<dbReference type="OrthoDB" id="4033880at2759"/>
<reference evidence="5" key="1">
    <citation type="submission" date="2012-12" db="EMBL/GenBank/DDBJ databases">
        <authorList>
            <person name="Hellsten U."/>
            <person name="Grimwood J."/>
            <person name="Chapman J.A."/>
            <person name="Shapiro H."/>
            <person name="Aerts A."/>
            <person name="Otillar R.P."/>
            <person name="Terry A.Y."/>
            <person name="Boore J.L."/>
            <person name="Simakov O."/>
            <person name="Marletaz F."/>
            <person name="Cho S.-J."/>
            <person name="Edsinger-Gonzales E."/>
            <person name="Havlak P."/>
            <person name="Kuo D.-H."/>
            <person name="Larsson T."/>
            <person name="Lv J."/>
            <person name="Arendt D."/>
            <person name="Savage R."/>
            <person name="Osoegawa K."/>
            <person name="de Jong P."/>
            <person name="Lindberg D.R."/>
            <person name="Seaver E.C."/>
            <person name="Weisblat D.A."/>
            <person name="Putnam N.H."/>
            <person name="Grigoriev I.V."/>
            <person name="Rokhsar D.S."/>
        </authorList>
    </citation>
    <scope>NUCLEOTIDE SEQUENCE</scope>
</reference>
<keyword evidence="5" id="KW-1185">Reference proteome</keyword>
<feature type="domain" description="ENTH" evidence="2">
    <location>
        <begin position="13"/>
        <end position="146"/>
    </location>
</feature>
<dbReference type="GeneID" id="20194967"/>
<dbReference type="PANTHER" id="PTHR12276">
    <property type="entry name" value="EPSIN/ENT-RELATED"/>
    <property type="match status" value="1"/>
</dbReference>
<dbReference type="SUPFAM" id="SSF48464">
    <property type="entry name" value="ENTH/VHS domain"/>
    <property type="match status" value="1"/>
</dbReference>
<dbReference type="AlphaFoldDB" id="T1EEG5"/>